<gene>
    <name evidence="1" type="ORF">ETAA8_34190</name>
</gene>
<sequence length="172" mass="18933">MLMSLPAKPTSTIKLPAIKIVKRIVSGGQTGVDRTALEVAMAFQIEHGGWCPRGRLAEDGPIPAHFLLQETDSPRYHIRTEWNVRDSDATLILFRNAMSGGTDLTRKFAAQHRKQLLCVDLALGELSEQVVTIRSWLQQHQPAVLNVAGPRASSAPGISLQCREVLASLFRN</sequence>
<dbReference type="Pfam" id="PF12694">
    <property type="entry name" value="cpYpsA"/>
    <property type="match status" value="1"/>
</dbReference>
<proteinExistence type="predicted"/>
<dbReference type="Gene3D" id="3.40.50.450">
    <property type="match status" value="1"/>
</dbReference>
<protein>
    <submittedName>
        <fullName evidence="1">Molybdenum carrier</fullName>
    </submittedName>
</protein>
<evidence type="ECO:0000313" key="2">
    <source>
        <dbReference type="Proteomes" id="UP000315017"/>
    </source>
</evidence>
<dbReference type="KEGG" id="aagg:ETAA8_34190"/>
<organism evidence="1 2">
    <name type="scientific">Anatilimnocola aggregata</name>
    <dbReference type="NCBI Taxonomy" id="2528021"/>
    <lineage>
        <taxon>Bacteria</taxon>
        <taxon>Pseudomonadati</taxon>
        <taxon>Planctomycetota</taxon>
        <taxon>Planctomycetia</taxon>
        <taxon>Pirellulales</taxon>
        <taxon>Pirellulaceae</taxon>
        <taxon>Anatilimnocola</taxon>
    </lineage>
</organism>
<dbReference type="RefSeq" id="WP_238397783.1">
    <property type="nucleotide sequence ID" value="NZ_CP036274.1"/>
</dbReference>
<accession>A0A517YDP8</accession>
<evidence type="ECO:0000313" key="1">
    <source>
        <dbReference type="EMBL" id="QDU28319.1"/>
    </source>
</evidence>
<dbReference type="AlphaFoldDB" id="A0A517YDP8"/>
<keyword evidence="2" id="KW-1185">Reference proteome</keyword>
<dbReference type="Proteomes" id="UP000315017">
    <property type="component" value="Chromosome"/>
</dbReference>
<name>A0A517YDP8_9BACT</name>
<dbReference type="InterPro" id="IPR024755">
    <property type="entry name" value="cpYpsA"/>
</dbReference>
<dbReference type="SUPFAM" id="SSF102405">
    <property type="entry name" value="MCP/YpsA-like"/>
    <property type="match status" value="1"/>
</dbReference>
<reference evidence="1 2" key="1">
    <citation type="submission" date="2019-02" db="EMBL/GenBank/DDBJ databases">
        <title>Deep-cultivation of Planctomycetes and their phenomic and genomic characterization uncovers novel biology.</title>
        <authorList>
            <person name="Wiegand S."/>
            <person name="Jogler M."/>
            <person name="Boedeker C."/>
            <person name="Pinto D."/>
            <person name="Vollmers J."/>
            <person name="Rivas-Marin E."/>
            <person name="Kohn T."/>
            <person name="Peeters S.H."/>
            <person name="Heuer A."/>
            <person name="Rast P."/>
            <person name="Oberbeckmann S."/>
            <person name="Bunk B."/>
            <person name="Jeske O."/>
            <person name="Meyerdierks A."/>
            <person name="Storesund J.E."/>
            <person name="Kallscheuer N."/>
            <person name="Luecker S."/>
            <person name="Lage O.M."/>
            <person name="Pohl T."/>
            <person name="Merkel B.J."/>
            <person name="Hornburger P."/>
            <person name="Mueller R.-W."/>
            <person name="Bruemmer F."/>
            <person name="Labrenz M."/>
            <person name="Spormann A.M."/>
            <person name="Op den Camp H."/>
            <person name="Overmann J."/>
            <person name="Amann R."/>
            <person name="Jetten M.S.M."/>
            <person name="Mascher T."/>
            <person name="Medema M.H."/>
            <person name="Devos D.P."/>
            <person name="Kaster A.-K."/>
            <person name="Ovreas L."/>
            <person name="Rohde M."/>
            <person name="Galperin M.Y."/>
            <person name="Jogler C."/>
        </authorList>
    </citation>
    <scope>NUCLEOTIDE SEQUENCE [LARGE SCALE GENOMIC DNA]</scope>
    <source>
        <strain evidence="1 2">ETA_A8</strain>
    </source>
</reference>
<dbReference type="EMBL" id="CP036274">
    <property type="protein sequence ID" value="QDU28319.1"/>
    <property type="molecule type" value="Genomic_DNA"/>
</dbReference>